<comment type="catalytic activity">
    <reaction evidence="1">
        <text>ATP + protein L-histidine = ADP + protein N-phospho-L-histidine.</text>
        <dbReference type="EC" id="2.7.13.3"/>
    </reaction>
</comment>
<evidence type="ECO:0000256" key="2">
    <source>
        <dbReference type="ARBA" id="ARBA00012438"/>
    </source>
</evidence>
<name>A0AAD1G213_SPHMI</name>
<dbReference type="SMART" id="SM00091">
    <property type="entry name" value="PAS"/>
    <property type="match status" value="1"/>
</dbReference>
<evidence type="ECO:0000259" key="7">
    <source>
        <dbReference type="PROSITE" id="PS50113"/>
    </source>
</evidence>
<dbReference type="InterPro" id="IPR001610">
    <property type="entry name" value="PAC"/>
</dbReference>
<evidence type="ECO:0000256" key="6">
    <source>
        <dbReference type="SAM" id="MobiDB-lite"/>
    </source>
</evidence>
<sequence length="171" mass="19330">MAGRRMTDRPAAGRLTSDDGRVGGQELQRLIDLIPALVWSAHADGTANFVSQHYLDYVGLSLEAVRDWQWTSAIHPEDRMRLMECWAAFRDAGTGGEVEARIRRHDGVYRWFLFRTSPQFDDEGNIIQWYGVNTDIDDQKRSAMMLAGEMRVLETIASGEPCEPSLPVCAR</sequence>
<dbReference type="SUPFAM" id="SSF55785">
    <property type="entry name" value="PYP-like sensor domain (PAS domain)"/>
    <property type="match status" value="1"/>
</dbReference>
<dbReference type="Proteomes" id="UP000275727">
    <property type="component" value="Chromosome"/>
</dbReference>
<dbReference type="InterPro" id="IPR000700">
    <property type="entry name" value="PAS-assoc_C"/>
</dbReference>
<evidence type="ECO:0000256" key="3">
    <source>
        <dbReference type="ARBA" id="ARBA00022553"/>
    </source>
</evidence>
<dbReference type="PANTHER" id="PTHR43304:SF1">
    <property type="entry name" value="PAC DOMAIN-CONTAINING PROTEIN"/>
    <property type="match status" value="1"/>
</dbReference>
<evidence type="ECO:0000256" key="4">
    <source>
        <dbReference type="ARBA" id="ARBA00022679"/>
    </source>
</evidence>
<dbReference type="EMBL" id="AP018711">
    <property type="protein sequence ID" value="BBE35502.1"/>
    <property type="molecule type" value="Genomic_DNA"/>
</dbReference>
<evidence type="ECO:0000256" key="5">
    <source>
        <dbReference type="ARBA" id="ARBA00022777"/>
    </source>
</evidence>
<dbReference type="GO" id="GO:0004673">
    <property type="term" value="F:protein histidine kinase activity"/>
    <property type="evidence" value="ECO:0007669"/>
    <property type="project" value="UniProtKB-EC"/>
</dbReference>
<protein>
    <recommendedName>
        <fullName evidence="2">histidine kinase</fullName>
        <ecNumber evidence="2">2.7.13.3</ecNumber>
    </recommendedName>
</protein>
<dbReference type="InterPro" id="IPR013655">
    <property type="entry name" value="PAS_fold_3"/>
</dbReference>
<evidence type="ECO:0000313" key="9">
    <source>
        <dbReference type="Proteomes" id="UP000275727"/>
    </source>
</evidence>
<dbReference type="PANTHER" id="PTHR43304">
    <property type="entry name" value="PHYTOCHROME-LIKE PROTEIN CPH1"/>
    <property type="match status" value="1"/>
</dbReference>
<reference evidence="8 9" key="1">
    <citation type="submission" date="2018-06" db="EMBL/GenBank/DDBJ databases">
        <title>Complete Genome Sequence of the Microcystin-Degrading Bacterium Sphingosinicella microcystinivorans Strain B-9.</title>
        <authorList>
            <person name="Jin H."/>
            <person name="Nishizawa T."/>
            <person name="Guo Y."/>
            <person name="Nishizawa A."/>
            <person name="Park H."/>
            <person name="Kato H."/>
            <person name="Tsuji K."/>
            <person name="Harada K."/>
        </authorList>
    </citation>
    <scope>NUCLEOTIDE SEQUENCE [LARGE SCALE GENOMIC DNA]</scope>
    <source>
        <strain evidence="8 9">B9</strain>
    </source>
</reference>
<dbReference type="KEGG" id="smic:SmB9_31600"/>
<dbReference type="InterPro" id="IPR000014">
    <property type="entry name" value="PAS"/>
</dbReference>
<dbReference type="NCBIfam" id="TIGR00229">
    <property type="entry name" value="sensory_box"/>
    <property type="match status" value="1"/>
</dbReference>
<dbReference type="PROSITE" id="PS50113">
    <property type="entry name" value="PAC"/>
    <property type="match status" value="1"/>
</dbReference>
<proteinExistence type="predicted"/>
<feature type="domain" description="PAC" evidence="7">
    <location>
        <begin position="96"/>
        <end position="148"/>
    </location>
</feature>
<dbReference type="InterPro" id="IPR035965">
    <property type="entry name" value="PAS-like_dom_sf"/>
</dbReference>
<keyword evidence="5" id="KW-0418">Kinase</keyword>
<dbReference type="InterPro" id="IPR052162">
    <property type="entry name" value="Sensor_kinase/Photoreceptor"/>
</dbReference>
<dbReference type="AlphaFoldDB" id="A0AAD1G213"/>
<keyword evidence="3" id="KW-0597">Phosphoprotein</keyword>
<evidence type="ECO:0000313" key="8">
    <source>
        <dbReference type="EMBL" id="BBE35502.1"/>
    </source>
</evidence>
<evidence type="ECO:0000256" key="1">
    <source>
        <dbReference type="ARBA" id="ARBA00000085"/>
    </source>
</evidence>
<gene>
    <name evidence="8" type="ORF">SmB9_31600</name>
</gene>
<accession>A0AAD1G213</accession>
<dbReference type="FunFam" id="3.30.450.20:FF:000099">
    <property type="entry name" value="Sensory box sensor histidine kinase"/>
    <property type="match status" value="1"/>
</dbReference>
<organism evidence="8 9">
    <name type="scientific">Sphingosinicella microcystinivorans</name>
    <dbReference type="NCBI Taxonomy" id="335406"/>
    <lineage>
        <taxon>Bacteria</taxon>
        <taxon>Pseudomonadati</taxon>
        <taxon>Pseudomonadota</taxon>
        <taxon>Alphaproteobacteria</taxon>
        <taxon>Sphingomonadales</taxon>
        <taxon>Sphingosinicellaceae</taxon>
        <taxon>Sphingosinicella</taxon>
    </lineage>
</organism>
<dbReference type="CDD" id="cd00130">
    <property type="entry name" value="PAS"/>
    <property type="match status" value="1"/>
</dbReference>
<feature type="region of interest" description="Disordered" evidence="6">
    <location>
        <begin position="1"/>
        <end position="20"/>
    </location>
</feature>
<dbReference type="SMART" id="SM00086">
    <property type="entry name" value="PAC"/>
    <property type="match status" value="1"/>
</dbReference>
<dbReference type="EC" id="2.7.13.3" evidence="2"/>
<keyword evidence="4" id="KW-0808">Transferase</keyword>
<dbReference type="Pfam" id="PF08447">
    <property type="entry name" value="PAS_3"/>
    <property type="match status" value="1"/>
</dbReference>
<dbReference type="Gene3D" id="3.30.450.20">
    <property type="entry name" value="PAS domain"/>
    <property type="match status" value="1"/>
</dbReference>